<feature type="transmembrane region" description="Helical" evidence="6">
    <location>
        <begin position="308"/>
        <end position="333"/>
    </location>
</feature>
<feature type="region of interest" description="Disordered" evidence="5">
    <location>
        <begin position="551"/>
        <end position="586"/>
    </location>
</feature>
<feature type="transmembrane region" description="Helical" evidence="6">
    <location>
        <begin position="164"/>
        <end position="184"/>
    </location>
</feature>
<keyword evidence="2 6" id="KW-0812">Transmembrane</keyword>
<feature type="transmembrane region" description="Helical" evidence="6">
    <location>
        <begin position="224"/>
        <end position="243"/>
    </location>
</feature>
<comment type="subcellular location">
    <subcellularLocation>
        <location evidence="1">Membrane</location>
    </subcellularLocation>
</comment>
<accession>A0AAN9GBG3</accession>
<evidence type="ECO:0000313" key="8">
    <source>
        <dbReference type="EMBL" id="KAK7100775.1"/>
    </source>
</evidence>
<dbReference type="EMBL" id="JBAMIC010000011">
    <property type="protein sequence ID" value="KAK7100775.1"/>
    <property type="molecule type" value="Genomic_DNA"/>
</dbReference>
<evidence type="ECO:0000256" key="4">
    <source>
        <dbReference type="ARBA" id="ARBA00023136"/>
    </source>
</evidence>
<protein>
    <recommendedName>
        <fullName evidence="7">G-protein coupled receptors family 1 profile domain-containing protein</fullName>
    </recommendedName>
</protein>
<evidence type="ECO:0000256" key="2">
    <source>
        <dbReference type="ARBA" id="ARBA00022692"/>
    </source>
</evidence>
<dbReference type="AlphaFoldDB" id="A0AAN9GBG3"/>
<dbReference type="GO" id="GO:0016020">
    <property type="term" value="C:membrane"/>
    <property type="evidence" value="ECO:0007669"/>
    <property type="project" value="UniProtKB-SubCell"/>
</dbReference>
<dbReference type="GO" id="GO:0004930">
    <property type="term" value="F:G protein-coupled receptor activity"/>
    <property type="evidence" value="ECO:0007669"/>
    <property type="project" value="InterPro"/>
</dbReference>
<dbReference type="PANTHER" id="PTHR46641:SF2">
    <property type="entry name" value="FMRFAMIDE RECEPTOR"/>
    <property type="match status" value="1"/>
</dbReference>
<proteinExistence type="predicted"/>
<evidence type="ECO:0000256" key="6">
    <source>
        <dbReference type="SAM" id="Phobius"/>
    </source>
</evidence>
<evidence type="ECO:0000313" key="9">
    <source>
        <dbReference type="Proteomes" id="UP001374579"/>
    </source>
</evidence>
<dbReference type="InterPro" id="IPR017452">
    <property type="entry name" value="GPCR_Rhodpsn_7TM"/>
</dbReference>
<keyword evidence="3 6" id="KW-1133">Transmembrane helix</keyword>
<feature type="transmembrane region" description="Helical" evidence="6">
    <location>
        <begin position="121"/>
        <end position="143"/>
    </location>
</feature>
<dbReference type="Proteomes" id="UP001374579">
    <property type="component" value="Unassembled WGS sequence"/>
</dbReference>
<feature type="transmembrane region" description="Helical" evidence="6">
    <location>
        <begin position="76"/>
        <end position="96"/>
    </location>
</feature>
<keyword evidence="9" id="KW-1185">Reference proteome</keyword>
<feature type="domain" description="G-protein coupled receptors family 1 profile" evidence="7">
    <location>
        <begin position="56"/>
        <end position="331"/>
    </location>
</feature>
<dbReference type="InterPro" id="IPR052954">
    <property type="entry name" value="GPCR-Ligand_Int"/>
</dbReference>
<evidence type="ECO:0000256" key="5">
    <source>
        <dbReference type="SAM" id="MobiDB-lite"/>
    </source>
</evidence>
<dbReference type="CDD" id="cd14978">
    <property type="entry name" value="7tmA_FMRFamide_R-like"/>
    <property type="match status" value="1"/>
</dbReference>
<feature type="transmembrane region" description="Helical" evidence="6">
    <location>
        <begin position="41"/>
        <end position="64"/>
    </location>
</feature>
<evidence type="ECO:0000256" key="3">
    <source>
        <dbReference type="ARBA" id="ARBA00022989"/>
    </source>
</evidence>
<dbReference type="Gene3D" id="1.20.1070.10">
    <property type="entry name" value="Rhodopsin 7-helix transmembrane proteins"/>
    <property type="match status" value="1"/>
</dbReference>
<reference evidence="8 9" key="1">
    <citation type="submission" date="2024-02" db="EMBL/GenBank/DDBJ databases">
        <title>Chromosome-scale genome assembly of the rough periwinkle Littorina saxatilis.</title>
        <authorList>
            <person name="De Jode A."/>
            <person name="Faria R."/>
            <person name="Formenti G."/>
            <person name="Sims Y."/>
            <person name="Smith T.P."/>
            <person name="Tracey A."/>
            <person name="Wood J.M.D."/>
            <person name="Zagrodzka Z.B."/>
            <person name="Johannesson K."/>
            <person name="Butlin R.K."/>
            <person name="Leder E.H."/>
        </authorList>
    </citation>
    <scope>NUCLEOTIDE SEQUENCE [LARGE SCALE GENOMIC DNA]</scope>
    <source>
        <strain evidence="8">Snail1</strain>
        <tissue evidence="8">Muscle</tissue>
    </source>
</reference>
<organism evidence="8 9">
    <name type="scientific">Littorina saxatilis</name>
    <dbReference type="NCBI Taxonomy" id="31220"/>
    <lineage>
        <taxon>Eukaryota</taxon>
        <taxon>Metazoa</taxon>
        <taxon>Spiralia</taxon>
        <taxon>Lophotrochozoa</taxon>
        <taxon>Mollusca</taxon>
        <taxon>Gastropoda</taxon>
        <taxon>Caenogastropoda</taxon>
        <taxon>Littorinimorpha</taxon>
        <taxon>Littorinoidea</taxon>
        <taxon>Littorinidae</taxon>
        <taxon>Littorina</taxon>
    </lineage>
</organism>
<comment type="caution">
    <text evidence="8">The sequence shown here is derived from an EMBL/GenBank/DDBJ whole genome shotgun (WGS) entry which is preliminary data.</text>
</comment>
<sequence>MPMTKLNATLPNLTTAISNYSRSSASYSPDLELQQNLQRYAYGYVMLVTCVCGILGNLLALTVLSRRSMRSSNTATYLRCLAVADAFVLVLAIFRYRSYYILLSEQQVIRMVTNFDRYVQVYLVPFFWIFLGVSSFITLSLSLERYLVVRWPFTLKKSCRVGTVRGCTAVAIMGVVMVTLPQFFCYKVKRLEFRGLQVVAVVLDNGHFQARAYLNVYYHFLLPIVWYMLPWLIVAVVNTLLALQVQKSSRIRVGVPNSLNPNRNLSMLIILIVGVYMVCHFPRCILALHCLVNDCSSSSEGEDMHTRTFYIITAIAEILNILNSCLNIVVYCVTGASFRREVKQILFCRSCRKTTVPPPTHQSVHVSLRHVPATPINIRRSFNMSCKELQLTRSRVQLRSPQGSQGDLQAADTTASAAGCHGYRQSSFVSLEQCAGSPVGSRSFDQNCEHYSQEDRFGCSPDACAESDRKSMSYQRHPGKKQTTTFANAPVNLAFSVQEFKSSTANVTDALDNNTYCLAKHEYSRKSGRLSDSDNDFRALPDKDIQIFTVMPASSPSPSELQDRTQVPEAKENLMDGTGRGDLFDA</sequence>
<feature type="transmembrane region" description="Helical" evidence="6">
    <location>
        <begin position="264"/>
        <end position="288"/>
    </location>
</feature>
<name>A0AAN9GBG3_9CAEN</name>
<evidence type="ECO:0000259" key="7">
    <source>
        <dbReference type="PROSITE" id="PS50262"/>
    </source>
</evidence>
<dbReference type="PROSITE" id="PS50262">
    <property type="entry name" value="G_PROTEIN_RECEP_F1_2"/>
    <property type="match status" value="1"/>
</dbReference>
<dbReference type="PANTHER" id="PTHR46641">
    <property type="entry name" value="FMRFAMIDE RECEPTOR-RELATED"/>
    <property type="match status" value="1"/>
</dbReference>
<evidence type="ECO:0000256" key="1">
    <source>
        <dbReference type="ARBA" id="ARBA00004370"/>
    </source>
</evidence>
<dbReference type="PRINTS" id="PR00237">
    <property type="entry name" value="GPCRRHODOPSN"/>
</dbReference>
<dbReference type="Pfam" id="PF00001">
    <property type="entry name" value="7tm_1"/>
    <property type="match status" value="1"/>
</dbReference>
<dbReference type="InterPro" id="IPR000276">
    <property type="entry name" value="GPCR_Rhodpsn"/>
</dbReference>
<dbReference type="SUPFAM" id="SSF81321">
    <property type="entry name" value="Family A G protein-coupled receptor-like"/>
    <property type="match status" value="1"/>
</dbReference>
<gene>
    <name evidence="8" type="ORF">V1264_023661</name>
</gene>
<keyword evidence="4 6" id="KW-0472">Membrane</keyword>